<sequence>MIEDKPEVFREEVDLIIDHGPLSNSEIYSLRAFLAYSFEEFLFVDRSKGRAHLSVVLMTRRLNYLERVAWGSTIVAWLHHHLCSVAEESITWRVV</sequence>
<dbReference type="HOGENOM" id="CLU_169891_0_0_1"/>
<dbReference type="AlphaFoldDB" id="W1NPQ2"/>
<dbReference type="Gramene" id="ERM98766">
    <property type="protein sequence ID" value="ERM98766"/>
    <property type="gene ID" value="AMTR_s00082p00164070"/>
</dbReference>
<dbReference type="EMBL" id="KI395277">
    <property type="protein sequence ID" value="ERM98766.1"/>
    <property type="molecule type" value="Genomic_DNA"/>
</dbReference>
<evidence type="ECO:0008006" key="3">
    <source>
        <dbReference type="Google" id="ProtNLM"/>
    </source>
</evidence>
<keyword evidence="2" id="KW-1185">Reference proteome</keyword>
<reference evidence="2" key="1">
    <citation type="journal article" date="2013" name="Science">
        <title>The Amborella genome and the evolution of flowering plants.</title>
        <authorList>
            <consortium name="Amborella Genome Project"/>
        </authorList>
    </citation>
    <scope>NUCLEOTIDE SEQUENCE [LARGE SCALE GENOMIC DNA]</scope>
</reference>
<accession>W1NPQ2</accession>
<protein>
    <recommendedName>
        <fullName evidence="3">Aminotransferase-like plant mobile domain-containing protein</fullName>
    </recommendedName>
</protein>
<name>W1NPQ2_AMBTC</name>
<organism evidence="1 2">
    <name type="scientific">Amborella trichopoda</name>
    <dbReference type="NCBI Taxonomy" id="13333"/>
    <lineage>
        <taxon>Eukaryota</taxon>
        <taxon>Viridiplantae</taxon>
        <taxon>Streptophyta</taxon>
        <taxon>Embryophyta</taxon>
        <taxon>Tracheophyta</taxon>
        <taxon>Spermatophyta</taxon>
        <taxon>Magnoliopsida</taxon>
        <taxon>Amborellales</taxon>
        <taxon>Amborellaceae</taxon>
        <taxon>Amborella</taxon>
    </lineage>
</organism>
<gene>
    <name evidence="1" type="ORF">AMTR_s00082p00164070</name>
</gene>
<proteinExistence type="predicted"/>
<evidence type="ECO:0000313" key="2">
    <source>
        <dbReference type="Proteomes" id="UP000017836"/>
    </source>
</evidence>
<evidence type="ECO:0000313" key="1">
    <source>
        <dbReference type="EMBL" id="ERM98766.1"/>
    </source>
</evidence>
<dbReference type="Proteomes" id="UP000017836">
    <property type="component" value="Unassembled WGS sequence"/>
</dbReference>